<dbReference type="GO" id="GO:0003677">
    <property type="term" value="F:DNA binding"/>
    <property type="evidence" value="ECO:0007669"/>
    <property type="project" value="UniProtKB-UniRule"/>
</dbReference>
<evidence type="ECO:0000256" key="2">
    <source>
        <dbReference type="ARBA" id="ARBA00023015"/>
    </source>
</evidence>
<reference evidence="7 8" key="2">
    <citation type="journal article" date="2016" name="J. Biotechnol.">
        <title>Complete genome sequence of Arthrobacter alpinus ERGS4:06, a yellow pigmented bacterium tolerant to cold and radiations isolated from Sikkim Himalaya.</title>
        <authorList>
            <person name="Kumar R."/>
            <person name="Singh D."/>
            <person name="Swarnkar M.K."/>
            <person name="Singh A.K."/>
            <person name="Kumar S."/>
        </authorList>
    </citation>
    <scope>NUCLEOTIDE SEQUENCE [LARGE SCALE GENOMIC DNA]</scope>
    <source>
        <strain evidence="7 8">ERGS4:06</strain>
    </source>
</reference>
<dbReference type="SUPFAM" id="SSF46689">
    <property type="entry name" value="Homeodomain-like"/>
    <property type="match status" value="1"/>
</dbReference>
<name>A0A0S2M395_9MICC</name>
<dbReference type="Gene3D" id="1.10.10.60">
    <property type="entry name" value="Homeodomain-like"/>
    <property type="match status" value="1"/>
</dbReference>
<dbReference type="Proteomes" id="UP000059574">
    <property type="component" value="Chromosome"/>
</dbReference>
<accession>A0A0S2M395</accession>
<keyword evidence="4" id="KW-0804">Transcription</keyword>
<feature type="domain" description="HTH tetR-type" evidence="6">
    <location>
        <begin position="1"/>
        <end position="50"/>
    </location>
</feature>
<dbReference type="AlphaFoldDB" id="A0A0S2M395"/>
<evidence type="ECO:0000256" key="1">
    <source>
        <dbReference type="ARBA" id="ARBA00022491"/>
    </source>
</evidence>
<dbReference type="InterPro" id="IPR023772">
    <property type="entry name" value="DNA-bd_HTH_TetR-type_CS"/>
</dbReference>
<feature type="DNA-binding region" description="H-T-H motif" evidence="5">
    <location>
        <begin position="13"/>
        <end position="32"/>
    </location>
</feature>
<dbReference type="SUPFAM" id="SSF48498">
    <property type="entry name" value="Tetracyclin repressor-like, C-terminal domain"/>
    <property type="match status" value="1"/>
</dbReference>
<dbReference type="InterPro" id="IPR003012">
    <property type="entry name" value="Tet_transcr_reg_TetR"/>
</dbReference>
<evidence type="ECO:0000313" key="8">
    <source>
        <dbReference type="Proteomes" id="UP000059574"/>
    </source>
</evidence>
<evidence type="ECO:0000256" key="5">
    <source>
        <dbReference type="PROSITE-ProRule" id="PRU00335"/>
    </source>
</evidence>
<dbReference type="Gene3D" id="1.10.357.10">
    <property type="entry name" value="Tetracycline Repressor, domain 2"/>
    <property type="match status" value="1"/>
</dbReference>
<dbReference type="InterPro" id="IPR004111">
    <property type="entry name" value="Repressor_TetR_C"/>
</dbReference>
<dbReference type="Pfam" id="PF00440">
    <property type="entry name" value="TetR_N"/>
    <property type="match status" value="1"/>
</dbReference>
<organism evidence="7 8">
    <name type="scientific">Arthrobacter alpinus</name>
    <dbReference type="NCBI Taxonomy" id="656366"/>
    <lineage>
        <taxon>Bacteria</taxon>
        <taxon>Bacillati</taxon>
        <taxon>Actinomycetota</taxon>
        <taxon>Actinomycetes</taxon>
        <taxon>Micrococcales</taxon>
        <taxon>Micrococcaceae</taxon>
        <taxon>Arthrobacter</taxon>
    </lineage>
</organism>
<proteinExistence type="predicted"/>
<keyword evidence="1" id="KW-0678">Repressor</keyword>
<gene>
    <name evidence="7" type="ORF">AS189_18225</name>
</gene>
<dbReference type="Pfam" id="PF02909">
    <property type="entry name" value="TetR_C_1"/>
    <property type="match status" value="1"/>
</dbReference>
<dbReference type="PRINTS" id="PR00400">
    <property type="entry name" value="TETREPRESSOR"/>
</dbReference>
<evidence type="ECO:0000256" key="4">
    <source>
        <dbReference type="ARBA" id="ARBA00023163"/>
    </source>
</evidence>
<dbReference type="EMBL" id="CP013200">
    <property type="protein sequence ID" value="ALO68070.1"/>
    <property type="molecule type" value="Genomic_DNA"/>
</dbReference>
<dbReference type="PROSITE" id="PS50977">
    <property type="entry name" value="HTH_TETR_2"/>
    <property type="match status" value="1"/>
</dbReference>
<keyword evidence="2" id="KW-0805">Transcription regulation</keyword>
<dbReference type="GO" id="GO:0046677">
    <property type="term" value="P:response to antibiotic"/>
    <property type="evidence" value="ECO:0007669"/>
    <property type="project" value="InterPro"/>
</dbReference>
<evidence type="ECO:0000256" key="3">
    <source>
        <dbReference type="ARBA" id="ARBA00023125"/>
    </source>
</evidence>
<protein>
    <recommendedName>
        <fullName evidence="6">HTH tetR-type domain-containing protein</fullName>
    </recommendedName>
</protein>
<sequence>MGILRDYGLADLSMRRLARDLGVQPGALYWHVKNKQELLTVLAGLILTPVAIQAPDSLRELAVRVRETLLTVRDSAEVVALAHALDPLSTTPLQLFGVLLEGEKLPADQAEWAAEALVSYVLGSVTDEQTRSGLISAGLLATTDRDAGQIFTFGLDLMLNGLATQPTHHAS</sequence>
<dbReference type="GO" id="GO:0045892">
    <property type="term" value="P:negative regulation of DNA-templated transcription"/>
    <property type="evidence" value="ECO:0007669"/>
    <property type="project" value="InterPro"/>
</dbReference>
<dbReference type="PROSITE" id="PS01081">
    <property type="entry name" value="HTH_TETR_1"/>
    <property type="match status" value="1"/>
</dbReference>
<dbReference type="InterPro" id="IPR001647">
    <property type="entry name" value="HTH_TetR"/>
</dbReference>
<reference evidence="8" key="1">
    <citation type="submission" date="2015-11" db="EMBL/GenBank/DDBJ databases">
        <authorList>
            <person name="Kumar R."/>
            <person name="Singh D."/>
            <person name="Swarnkar M.K."/>
            <person name="Singh A.K."/>
            <person name="Kumar S."/>
        </authorList>
    </citation>
    <scope>NUCLEOTIDE SEQUENCE [LARGE SCALE GENOMIC DNA]</scope>
    <source>
        <strain evidence="8">ERGS4:06</strain>
    </source>
</reference>
<keyword evidence="3 5" id="KW-0238">DNA-binding</keyword>
<evidence type="ECO:0000313" key="7">
    <source>
        <dbReference type="EMBL" id="ALO68070.1"/>
    </source>
</evidence>
<evidence type="ECO:0000259" key="6">
    <source>
        <dbReference type="PROSITE" id="PS50977"/>
    </source>
</evidence>
<dbReference type="InterPro" id="IPR036271">
    <property type="entry name" value="Tet_transcr_reg_TetR-rel_C_sf"/>
</dbReference>
<dbReference type="InterPro" id="IPR009057">
    <property type="entry name" value="Homeodomain-like_sf"/>
</dbReference>